<dbReference type="RefSeq" id="WP_004877143.1">
    <property type="nucleotide sequence ID" value="NZ_AKIQ01000039.1"/>
</dbReference>
<dbReference type="EMBL" id="APPO01000004">
    <property type="protein sequence ID" value="ENV38611.1"/>
    <property type="molecule type" value="Genomic_DNA"/>
</dbReference>
<dbReference type="HOGENOM" id="CLU_112821_0_0_6"/>
<dbReference type="InterPro" id="IPR020941">
    <property type="entry name" value="SUFU-like_domain"/>
</dbReference>
<evidence type="ECO:0000259" key="1">
    <source>
        <dbReference type="Pfam" id="PF05076"/>
    </source>
</evidence>
<proteinExistence type="predicted"/>
<dbReference type="eggNOG" id="ENOG5032REF">
    <property type="taxonomic scope" value="Bacteria"/>
</dbReference>
<sequence>MQQNFLENKKIAETLTHVFNGTPSIFRYWDEPKENFIDIFISTGCLSPELTAYATIGLSDFPNLVGSNKLDIRVEIIGICLSDSESFANVLSTAAFCIINSQWPCYPTSIFPNILSMYDCSRTMQHLFFTDPFLWEDQLKTLNLETKTVAWLLAVPISEAEYRYAAEHGAEQLEKLLAKYQIDVADINRASIF</sequence>
<name>N8YPJ1_ACIVR</name>
<dbReference type="PATRIC" id="fig|1191460.12.peg.441"/>
<feature type="domain" description="Suppressor of fused-like" evidence="1">
    <location>
        <begin position="37"/>
        <end position="189"/>
    </location>
</feature>
<keyword evidence="3" id="KW-1185">Reference proteome</keyword>
<evidence type="ECO:0000313" key="2">
    <source>
        <dbReference type="EMBL" id="ENV38611.1"/>
    </source>
</evidence>
<dbReference type="Pfam" id="PF05076">
    <property type="entry name" value="SUFU"/>
    <property type="match status" value="1"/>
</dbReference>
<protein>
    <recommendedName>
        <fullName evidence="1">Suppressor of fused-like domain-containing protein</fullName>
    </recommendedName>
</protein>
<dbReference type="OrthoDB" id="6045078at2"/>
<comment type="caution">
    <text evidence="2">The sequence shown here is derived from an EMBL/GenBank/DDBJ whole genome shotgun (WGS) entry which is preliminary data.</text>
</comment>
<reference evidence="2 3" key="1">
    <citation type="submission" date="2013-02" db="EMBL/GenBank/DDBJ databases">
        <title>The Genome Sequence of Acinetobacter venetianus CIP 110063.</title>
        <authorList>
            <consortium name="The Broad Institute Genome Sequencing Platform"/>
            <consortium name="The Broad Institute Genome Sequencing Center for Infectious Disease"/>
            <person name="Cerqueira G."/>
            <person name="Feldgarden M."/>
            <person name="Courvalin P."/>
            <person name="Perichon B."/>
            <person name="Grillot-Courvalin C."/>
            <person name="Clermont D."/>
            <person name="Rocha E."/>
            <person name="Yoon E.-J."/>
            <person name="Nemec A."/>
            <person name="Walker B."/>
            <person name="Young S.K."/>
            <person name="Zeng Q."/>
            <person name="Gargeya S."/>
            <person name="Fitzgerald M."/>
            <person name="Haas B."/>
            <person name="Abouelleil A."/>
            <person name="Alvarado L."/>
            <person name="Arachchi H.M."/>
            <person name="Berlin A.M."/>
            <person name="Chapman S.B."/>
            <person name="Dewar J."/>
            <person name="Goldberg J."/>
            <person name="Griggs A."/>
            <person name="Gujja S."/>
            <person name="Hansen M."/>
            <person name="Howarth C."/>
            <person name="Imamovic A."/>
            <person name="Larimer J."/>
            <person name="McCowan C."/>
            <person name="Murphy C."/>
            <person name="Neiman D."/>
            <person name="Pearson M."/>
            <person name="Priest M."/>
            <person name="Roberts A."/>
            <person name="Saif S."/>
            <person name="Shea T."/>
            <person name="Sisk P."/>
            <person name="Sykes S."/>
            <person name="Wortman J."/>
            <person name="Nusbaum C."/>
            <person name="Birren B."/>
        </authorList>
    </citation>
    <scope>NUCLEOTIDE SEQUENCE [LARGE SCALE GENOMIC DNA]</scope>
    <source>
        <strain evidence="3">ATCC 31012 / DSM 23050 / BCRC 14357 / CCUG 45561 / CIP 110063 / KCTC 2702 / LMG 19082 / RAG-1</strain>
    </source>
</reference>
<dbReference type="GeneID" id="58193351"/>
<evidence type="ECO:0000313" key="3">
    <source>
        <dbReference type="Proteomes" id="UP000018445"/>
    </source>
</evidence>
<dbReference type="Proteomes" id="UP000018445">
    <property type="component" value="Unassembled WGS sequence"/>
</dbReference>
<gene>
    <name evidence="2" type="ORF">F959_00439</name>
</gene>
<organism evidence="2 3">
    <name type="scientific">Acinetobacter venetianus (strain ATCC 31012 / DSM 23050 / BCRC 14357 / CCUG 45561 / CIP 110063 / KCTC 2702 / LMG 19082 / RAG-1)</name>
    <dbReference type="NCBI Taxonomy" id="1191460"/>
    <lineage>
        <taxon>Bacteria</taxon>
        <taxon>Pseudomonadati</taxon>
        <taxon>Pseudomonadota</taxon>
        <taxon>Gammaproteobacteria</taxon>
        <taxon>Moraxellales</taxon>
        <taxon>Moraxellaceae</taxon>
        <taxon>Acinetobacter</taxon>
    </lineage>
</organism>
<accession>N8YPJ1</accession>
<dbReference type="AlphaFoldDB" id="N8YPJ1"/>